<organism evidence="9 10">
    <name type="scientific">Polyangium fumosum</name>
    <dbReference type="NCBI Taxonomy" id="889272"/>
    <lineage>
        <taxon>Bacteria</taxon>
        <taxon>Pseudomonadati</taxon>
        <taxon>Myxococcota</taxon>
        <taxon>Polyangia</taxon>
        <taxon>Polyangiales</taxon>
        <taxon>Polyangiaceae</taxon>
        <taxon>Polyangium</taxon>
    </lineage>
</organism>
<keyword evidence="7" id="KW-0472">Membrane</keyword>
<evidence type="ECO:0000256" key="2">
    <source>
        <dbReference type="ARBA" id="ARBA00022741"/>
    </source>
</evidence>
<evidence type="ECO:0000256" key="6">
    <source>
        <dbReference type="SAM" id="MobiDB-lite"/>
    </source>
</evidence>
<dbReference type="Gene3D" id="1.10.510.10">
    <property type="entry name" value="Transferase(Phosphotransferase) domain 1"/>
    <property type="match status" value="1"/>
</dbReference>
<dbReference type="GO" id="GO:0005524">
    <property type="term" value="F:ATP binding"/>
    <property type="evidence" value="ECO:0007669"/>
    <property type="project" value="UniProtKB-UniRule"/>
</dbReference>
<dbReference type="Gene3D" id="3.30.200.20">
    <property type="entry name" value="Phosphorylase Kinase, domain 1"/>
    <property type="match status" value="1"/>
</dbReference>
<feature type="binding site" evidence="5">
    <location>
        <position position="40"/>
    </location>
    <ligand>
        <name>ATP</name>
        <dbReference type="ChEBI" id="CHEBI:30616"/>
    </ligand>
</feature>
<feature type="transmembrane region" description="Helical" evidence="7">
    <location>
        <begin position="385"/>
        <end position="410"/>
    </location>
</feature>
<keyword evidence="7" id="KW-0812">Transmembrane</keyword>
<feature type="region of interest" description="Disordered" evidence="6">
    <location>
        <begin position="415"/>
        <end position="480"/>
    </location>
</feature>
<evidence type="ECO:0000256" key="7">
    <source>
        <dbReference type="SAM" id="Phobius"/>
    </source>
</evidence>
<dbReference type="Proteomes" id="UP000309215">
    <property type="component" value="Unassembled WGS sequence"/>
</dbReference>
<dbReference type="InterPro" id="IPR011009">
    <property type="entry name" value="Kinase-like_dom_sf"/>
</dbReference>
<evidence type="ECO:0000256" key="1">
    <source>
        <dbReference type="ARBA" id="ARBA00022679"/>
    </source>
</evidence>
<dbReference type="AlphaFoldDB" id="A0A4U1IY61"/>
<dbReference type="EMBL" id="SSMQ01000056">
    <property type="protein sequence ID" value="TKC99501.1"/>
    <property type="molecule type" value="Genomic_DNA"/>
</dbReference>
<keyword evidence="9" id="KW-0723">Serine/threonine-protein kinase</keyword>
<evidence type="ECO:0000256" key="3">
    <source>
        <dbReference type="ARBA" id="ARBA00022777"/>
    </source>
</evidence>
<accession>A0A4U1IY61</accession>
<dbReference type="PANTHER" id="PTHR43289">
    <property type="entry name" value="MITOGEN-ACTIVATED PROTEIN KINASE KINASE KINASE 20-RELATED"/>
    <property type="match status" value="1"/>
</dbReference>
<dbReference type="PROSITE" id="PS50011">
    <property type="entry name" value="PROTEIN_KINASE_DOM"/>
    <property type="match status" value="1"/>
</dbReference>
<evidence type="ECO:0000313" key="9">
    <source>
        <dbReference type="EMBL" id="TKC99501.1"/>
    </source>
</evidence>
<dbReference type="InterPro" id="IPR000719">
    <property type="entry name" value="Prot_kinase_dom"/>
</dbReference>
<dbReference type="PROSITE" id="PS00107">
    <property type="entry name" value="PROTEIN_KINASE_ATP"/>
    <property type="match status" value="1"/>
</dbReference>
<name>A0A4U1IY61_9BACT</name>
<keyword evidence="4 5" id="KW-0067">ATP-binding</keyword>
<keyword evidence="3 9" id="KW-0418">Kinase</keyword>
<evidence type="ECO:0000313" key="10">
    <source>
        <dbReference type="Proteomes" id="UP000309215"/>
    </source>
</evidence>
<dbReference type="RefSeq" id="WP_136933985.1">
    <property type="nucleotide sequence ID" value="NZ_SSMQ01000056.1"/>
</dbReference>
<evidence type="ECO:0000256" key="4">
    <source>
        <dbReference type="ARBA" id="ARBA00022840"/>
    </source>
</evidence>
<protein>
    <submittedName>
        <fullName evidence="9">Serine/threonine protein kinase</fullName>
    </submittedName>
</protein>
<keyword evidence="7" id="KW-1133">Transmembrane helix</keyword>
<dbReference type="SMART" id="SM00220">
    <property type="entry name" value="S_TKc"/>
    <property type="match status" value="1"/>
</dbReference>
<feature type="compositionally biased region" description="Pro residues" evidence="6">
    <location>
        <begin position="444"/>
        <end position="456"/>
    </location>
</feature>
<dbReference type="Pfam" id="PF00069">
    <property type="entry name" value="Pkinase"/>
    <property type="match status" value="1"/>
</dbReference>
<feature type="compositionally biased region" description="Low complexity" evidence="6">
    <location>
        <begin position="457"/>
        <end position="480"/>
    </location>
</feature>
<dbReference type="InterPro" id="IPR017441">
    <property type="entry name" value="Protein_kinase_ATP_BS"/>
</dbReference>
<dbReference type="CDD" id="cd14014">
    <property type="entry name" value="STKc_PknB_like"/>
    <property type="match status" value="1"/>
</dbReference>
<dbReference type="PROSITE" id="PS00108">
    <property type="entry name" value="PROTEIN_KINASE_ST"/>
    <property type="match status" value="1"/>
</dbReference>
<evidence type="ECO:0000259" key="8">
    <source>
        <dbReference type="PROSITE" id="PS50011"/>
    </source>
</evidence>
<comment type="caution">
    <text evidence="9">The sequence shown here is derived from an EMBL/GenBank/DDBJ whole genome shotgun (WGS) entry which is preliminary data.</text>
</comment>
<dbReference type="OrthoDB" id="9801841at2"/>
<proteinExistence type="predicted"/>
<reference evidence="9 10" key="1">
    <citation type="submission" date="2019-04" db="EMBL/GenBank/DDBJ databases">
        <authorList>
            <person name="Li Y."/>
            <person name="Wang J."/>
        </authorList>
    </citation>
    <scope>NUCLEOTIDE SEQUENCE [LARGE SCALE GENOMIC DNA]</scope>
    <source>
        <strain evidence="9 10">DSM 14668</strain>
    </source>
</reference>
<dbReference type="SUPFAM" id="SSF56112">
    <property type="entry name" value="Protein kinase-like (PK-like)"/>
    <property type="match status" value="1"/>
</dbReference>
<evidence type="ECO:0000256" key="5">
    <source>
        <dbReference type="PROSITE-ProRule" id="PRU10141"/>
    </source>
</evidence>
<feature type="compositionally biased region" description="Low complexity" evidence="6">
    <location>
        <begin position="290"/>
        <end position="309"/>
    </location>
</feature>
<keyword evidence="1" id="KW-0808">Transferase</keyword>
<feature type="region of interest" description="Disordered" evidence="6">
    <location>
        <begin position="290"/>
        <end position="345"/>
    </location>
</feature>
<keyword evidence="10" id="KW-1185">Reference proteome</keyword>
<feature type="domain" description="Protein kinase" evidence="8">
    <location>
        <begin position="11"/>
        <end position="279"/>
    </location>
</feature>
<dbReference type="InterPro" id="IPR008271">
    <property type="entry name" value="Ser/Thr_kinase_AS"/>
</dbReference>
<dbReference type="PANTHER" id="PTHR43289:SF6">
    <property type="entry name" value="SERINE_THREONINE-PROTEIN KINASE NEKL-3"/>
    <property type="match status" value="1"/>
</dbReference>
<dbReference type="GO" id="GO:0004674">
    <property type="term" value="F:protein serine/threonine kinase activity"/>
    <property type="evidence" value="ECO:0007669"/>
    <property type="project" value="UniProtKB-KW"/>
</dbReference>
<gene>
    <name evidence="9" type="ORF">E8A74_37880</name>
</gene>
<keyword evidence="2 5" id="KW-0547">Nucleotide-binding</keyword>
<sequence length="524" mass="55466">MKAGSTIGKKYRLVRAIGAGTMGTVWAAEESDTRREVAIKLLSKSTTELRQRFLREVRLSSRLSHPNIVRLLDAGETDDGEPFLALELLSGESLADMLKNKRRIEPKVAARIARDIANALEAAHQAQIMHRDLKPANVFLHRAPGAGEDEFVVKVLDFGVAKSLGPTEETQATMTGMVIGSPGYMSPEQVGVRADIDHRTDLWSLGILLYELLAGVRPFTGSLQDVVRQVLIAPIPPISARVRDVPPELEDIVMRCLERDRDKRIASAAELGALLTPLVESSRIWRAPSSAAISAPRPSQSSSPLLAAPDATPDGTAFLQANAPTPDPLPPWRREMQESLSAHRRSATLTAGIPLPAAELTAPPTVREEPVTSTSTIPRRKQGRAILLLSFGLGAAAMLALVVLVVVIGLPGSEPTDASQAPTVTPAAEAPLPRPTASLEHHAAPPPAPTPTPTPTPASTQTAAPSATPASTVAAPPSSSARVAATATVKPTSTYTPLPPCTLTLRVGCRNVNKTKGKFAPSGL</sequence>